<accession>A0A7S1FBC7</accession>
<dbReference type="Pfam" id="PF17820">
    <property type="entry name" value="PDZ_6"/>
    <property type="match status" value="1"/>
</dbReference>
<dbReference type="Gene3D" id="2.30.42.10">
    <property type="match status" value="2"/>
</dbReference>
<dbReference type="InterPro" id="IPR001940">
    <property type="entry name" value="Peptidase_S1C"/>
</dbReference>
<feature type="domain" description="PDZ" evidence="2">
    <location>
        <begin position="750"/>
        <end position="812"/>
    </location>
</feature>
<dbReference type="InterPro" id="IPR001478">
    <property type="entry name" value="PDZ"/>
</dbReference>
<sequence length="977" mass="105487">MQDDGDIEDKCSWVGNDTPEWLATIRKVKPGIVALRVTGVRAFEDCSAGTWCGTGFVVDASAGLILTNRHVISIGPIRAVAHFDQNEELPCEVLYRDPCHDFGLLRFDPKALEFTPAVAIPLAPDELRIGTEIRVIGNDNAEKVQILQGTVARVDRNAPEYSGYFDDNTFYVGAASSTSGGSSGSPVLNVRGHAVALNAGGALEAASAYYLPLDRVAYAVGMLRQGKLPPRGTVGCRLTFRTYAEAERLGLTASQKAVAVASHAKWAAEVPGRQAKRGVLVCDQVLSGGAAALAGVEPGDALLSLGGISCVDFVDLEKLIDAAAPEPWSEKDGEILTFVWARRGEERSTELPVADLHPLVARGFVECGAAIFHAVSYQRAMKWHVPLAGKGAHLCLAGIFGDVGCGALITEVAFGSSVWPVSDLTELFVALKEVPDASYVRIHFRDWNGHGHGRERSAEVRIDKRLWPLRLWRFEPTLPNRWTLVDDVPVEPPAQITRMLSAAKEPRPAPTMDTIQSSLVEVSFFVHSRLLLEGMKPRGVSATLYKRLGAGVVIDVERRLLLTGRSIVPQLLGTVEVTFSKSLTIDARPLLIHPELNVVVLQLCQPFPPGVVAAPPTDSGELFDSPRKGLFVGLDHRGYPVQRECTVTLDELWNPPILVPPRPRQGVNCELLQALNDEEVSDGLGGIFCFPGSEDEPLSTAAVFLEFIYDNLPECHFIRGLTASALQNVVEQAVGGAPFVFPSLELELGELSFAGAKRGALSDGVLAAISKGRPLRRTVVTVERLHAGGAAATSGLRPGDVLLSAGGHPLAGPGDLARVLASRSSKEVSVEIWREGRMQQLEAHVAALEPEGVTRVVCWHGLLCVRTPRAYVEAWGRRPALLPGVTVISVLLGSPGGEEEKFRSNTWIACADGHPVGDLDDLRTVDKALTGDSRHVIVTLVDGNGLTCVRTLRPDPLFWPSMEWWYTGDGWVRAPWD</sequence>
<dbReference type="SUPFAM" id="SSF50494">
    <property type="entry name" value="Trypsin-like serine proteases"/>
    <property type="match status" value="1"/>
</dbReference>
<dbReference type="GO" id="GO:0004252">
    <property type="term" value="F:serine-type endopeptidase activity"/>
    <property type="evidence" value="ECO:0007669"/>
    <property type="project" value="InterPro"/>
</dbReference>
<gene>
    <name evidence="3" type="ORF">NSCI0253_LOCUS31419</name>
</gene>
<dbReference type="AlphaFoldDB" id="A0A7S1FBC7"/>
<dbReference type="PRINTS" id="PR00834">
    <property type="entry name" value="PROTEASES2C"/>
</dbReference>
<organism evidence="3">
    <name type="scientific">Noctiluca scintillans</name>
    <name type="common">Sea sparkle</name>
    <name type="synonym">Red tide dinoflagellate</name>
    <dbReference type="NCBI Taxonomy" id="2966"/>
    <lineage>
        <taxon>Eukaryota</taxon>
        <taxon>Sar</taxon>
        <taxon>Alveolata</taxon>
        <taxon>Dinophyceae</taxon>
        <taxon>Noctilucales</taxon>
        <taxon>Noctilucaceae</taxon>
        <taxon>Noctiluca</taxon>
    </lineage>
</organism>
<dbReference type="SMART" id="SM00228">
    <property type="entry name" value="PDZ"/>
    <property type="match status" value="2"/>
</dbReference>
<dbReference type="InterPro" id="IPR041489">
    <property type="entry name" value="PDZ_6"/>
</dbReference>
<dbReference type="InterPro" id="IPR036034">
    <property type="entry name" value="PDZ_sf"/>
</dbReference>
<evidence type="ECO:0000259" key="2">
    <source>
        <dbReference type="PROSITE" id="PS50106"/>
    </source>
</evidence>
<dbReference type="SUPFAM" id="SSF50156">
    <property type="entry name" value="PDZ domain-like"/>
    <property type="match status" value="2"/>
</dbReference>
<protein>
    <recommendedName>
        <fullName evidence="2">PDZ domain-containing protein</fullName>
    </recommendedName>
</protein>
<name>A0A7S1FBC7_NOCSC</name>
<dbReference type="PANTHER" id="PTHR46366">
    <property type="entry name" value="PRO-APOPTOTIC SERINE PROTEASE NMA111"/>
    <property type="match status" value="1"/>
</dbReference>
<dbReference type="PANTHER" id="PTHR46366:SF1">
    <property type="entry name" value="PDZ DOMAIN-CONTAINING PROTEIN C1685.05"/>
    <property type="match status" value="1"/>
</dbReference>
<dbReference type="EMBL" id="HBFQ01044333">
    <property type="protein sequence ID" value="CAD8857067.1"/>
    <property type="molecule type" value="Transcribed_RNA"/>
</dbReference>
<evidence type="ECO:0000313" key="3">
    <source>
        <dbReference type="EMBL" id="CAD8857067.1"/>
    </source>
</evidence>
<evidence type="ECO:0000256" key="1">
    <source>
        <dbReference type="ARBA" id="ARBA00010541"/>
    </source>
</evidence>
<dbReference type="GO" id="GO:0006508">
    <property type="term" value="P:proteolysis"/>
    <property type="evidence" value="ECO:0007669"/>
    <property type="project" value="InterPro"/>
</dbReference>
<dbReference type="Gene3D" id="2.40.10.120">
    <property type="match status" value="1"/>
</dbReference>
<reference evidence="3" key="1">
    <citation type="submission" date="2021-01" db="EMBL/GenBank/DDBJ databases">
        <authorList>
            <person name="Corre E."/>
            <person name="Pelletier E."/>
            <person name="Niang G."/>
            <person name="Scheremetjew M."/>
            <person name="Finn R."/>
            <person name="Kale V."/>
            <person name="Holt S."/>
            <person name="Cochrane G."/>
            <person name="Meng A."/>
            <person name="Brown T."/>
            <person name="Cohen L."/>
        </authorList>
    </citation>
    <scope>NUCLEOTIDE SEQUENCE</scope>
</reference>
<dbReference type="Pfam" id="PF13365">
    <property type="entry name" value="Trypsin_2"/>
    <property type="match status" value="1"/>
</dbReference>
<proteinExistence type="inferred from homology"/>
<dbReference type="InterPro" id="IPR009003">
    <property type="entry name" value="Peptidase_S1_PA"/>
</dbReference>
<comment type="similarity">
    <text evidence="1">Belongs to the peptidase S1C family.</text>
</comment>
<dbReference type="PROSITE" id="PS50106">
    <property type="entry name" value="PDZ"/>
    <property type="match status" value="1"/>
</dbReference>